<keyword evidence="1" id="KW-0614">Plasmid</keyword>
<dbReference type="Pfam" id="PF06864">
    <property type="entry name" value="PAP_PilO"/>
    <property type="match status" value="1"/>
</dbReference>
<proteinExistence type="predicted"/>
<dbReference type="AlphaFoldDB" id="A0A2H4UEG5"/>
<sequence>MESVFKLVLPHDVHQLKGLYSIAVSLVSLINGDWIGAFALPSKLDSDEKEYVVVAKMDGGKIIPWTDKVFTKKEVEELIPDLKSLMLTNDSSVQVYGDPDISFVTDELTLEAVLKPALLKNSLRLDHLR</sequence>
<accession>A0A2H4UEG5</accession>
<dbReference type="InterPro" id="IPR009663">
    <property type="entry name" value="PAP_PilO"/>
</dbReference>
<evidence type="ECO:0000313" key="1">
    <source>
        <dbReference type="EMBL" id="ATZ71606.1"/>
    </source>
</evidence>
<organism evidence="1">
    <name type="scientific">Enterobacter sp. HP19</name>
    <dbReference type="NCBI Taxonomy" id="1811975"/>
    <lineage>
        <taxon>Bacteria</taxon>
        <taxon>Pseudomonadati</taxon>
        <taxon>Pseudomonadota</taxon>
        <taxon>Gammaproteobacteria</taxon>
        <taxon>Enterobacterales</taxon>
        <taxon>Enterobacteriaceae</taxon>
        <taxon>Enterobacter</taxon>
    </lineage>
</organism>
<name>A0A2H4UEG5_9ENTR</name>
<dbReference type="EMBL" id="MF957314">
    <property type="protein sequence ID" value="ATZ71606.1"/>
    <property type="molecule type" value="Genomic_DNA"/>
</dbReference>
<reference evidence="1" key="1">
    <citation type="submission" date="2017-09" db="EMBL/GenBank/DDBJ databases">
        <title>Bacteria from fildes peninsula of king george island (maritime Antarctica), carry class 1 integrons and antibiotic resistance cassettes in conjugative plasmids.</title>
        <authorList>
            <person name="Antelo V.B."/>
            <person name="Batista S.B."/>
            <person name="Guerout A.M."/>
            <person name="Mazel D."/>
            <person name="Romero V."/>
            <person name="Sotelo Silveira J."/>
        </authorList>
    </citation>
    <scope>NUCLEOTIDE SEQUENCE</scope>
    <source>
        <strain evidence="1">HP19</strain>
        <plasmid evidence="1">unnamed</plasmid>
    </source>
</reference>
<protein>
    <submittedName>
        <fullName evidence="1">Uncharacterized protein</fullName>
    </submittedName>
</protein>
<geneLocation type="plasmid" evidence="1">
    <name>unnamed</name>
</geneLocation>